<evidence type="ECO:0000256" key="1">
    <source>
        <dbReference type="ARBA" id="ARBA00022857"/>
    </source>
</evidence>
<name>A0AAE8W923_9ACTN</name>
<dbReference type="PANTHER" id="PTHR44154:SF1">
    <property type="entry name" value="QUINONE OXIDOREDUCTASE"/>
    <property type="match status" value="1"/>
</dbReference>
<comment type="caution">
    <text evidence="3">The sequence shown here is derived from an EMBL/GenBank/DDBJ whole genome shotgun (WGS) entry which is preliminary data.</text>
</comment>
<dbReference type="Pfam" id="PF08240">
    <property type="entry name" value="ADH_N"/>
    <property type="match status" value="1"/>
</dbReference>
<evidence type="ECO:0000313" key="3">
    <source>
        <dbReference type="EMBL" id="TQE38687.1"/>
    </source>
</evidence>
<evidence type="ECO:0000313" key="4">
    <source>
        <dbReference type="Proteomes" id="UP000318720"/>
    </source>
</evidence>
<dbReference type="SMART" id="SM00829">
    <property type="entry name" value="PKS_ER"/>
    <property type="match status" value="1"/>
</dbReference>
<dbReference type="InterPro" id="IPR036291">
    <property type="entry name" value="NAD(P)-bd_dom_sf"/>
</dbReference>
<sequence length="308" mass="31435">MRAVTVSAFGTPPVARDDVPEPVAGPGQVLVRVQVSSVNWFDVDIAHGMFTETVPHKLPITLGRDFAGIVEAVGEGVRTVEAGDEVFGEVPMGEPVHEGAWAELIATGEHTLIRKPAALDTATAGVAAVAATTAVLAIDALDLAPGDTVLVVGATGGVGGIAVQLARAAGATVLAPGLPEDEDYLRGLGVSDVLPRGDDVIAAVRKHHPGGVDALLDAVTAYEITQFADIVRDGGRIASPTDAAGYGPGCTNVTRGPCTEILGRVARHLVDGTITIPVQESYDLADAAQALTALAAHHTRGKIAVRVA</sequence>
<dbReference type="InterPro" id="IPR020843">
    <property type="entry name" value="ER"/>
</dbReference>
<proteinExistence type="predicted"/>
<dbReference type="Pfam" id="PF00107">
    <property type="entry name" value="ADH_zinc_N"/>
    <property type="match status" value="1"/>
</dbReference>
<dbReference type="PANTHER" id="PTHR44154">
    <property type="entry name" value="QUINONE OXIDOREDUCTASE"/>
    <property type="match status" value="1"/>
</dbReference>
<dbReference type="InterPro" id="IPR051603">
    <property type="entry name" value="Zinc-ADH_QOR/CCCR"/>
</dbReference>
<keyword evidence="1" id="KW-0521">NADP</keyword>
<dbReference type="SUPFAM" id="SSF51735">
    <property type="entry name" value="NAD(P)-binding Rossmann-fold domains"/>
    <property type="match status" value="1"/>
</dbReference>
<dbReference type="SUPFAM" id="SSF50129">
    <property type="entry name" value="GroES-like"/>
    <property type="match status" value="1"/>
</dbReference>
<dbReference type="InterPro" id="IPR011032">
    <property type="entry name" value="GroES-like_sf"/>
</dbReference>
<feature type="domain" description="Enoyl reductase (ER)" evidence="2">
    <location>
        <begin position="10"/>
        <end position="305"/>
    </location>
</feature>
<dbReference type="Gene3D" id="3.40.50.720">
    <property type="entry name" value="NAD(P)-binding Rossmann-like Domain"/>
    <property type="match status" value="1"/>
</dbReference>
<accession>A0AAE8W923</accession>
<organism evidence="3 4">
    <name type="scientific">Streptomyces ipomoeae</name>
    <dbReference type="NCBI Taxonomy" id="103232"/>
    <lineage>
        <taxon>Bacteria</taxon>
        <taxon>Bacillati</taxon>
        <taxon>Actinomycetota</taxon>
        <taxon>Actinomycetes</taxon>
        <taxon>Kitasatosporales</taxon>
        <taxon>Streptomycetaceae</taxon>
        <taxon>Streptomyces</taxon>
    </lineage>
</organism>
<protein>
    <submittedName>
        <fullName evidence="3">NADP-dependent oxidoreductase</fullName>
    </submittedName>
</protein>
<gene>
    <name evidence="3" type="ORF">Sipo8835_04005</name>
</gene>
<dbReference type="GO" id="GO:0016491">
    <property type="term" value="F:oxidoreductase activity"/>
    <property type="evidence" value="ECO:0007669"/>
    <property type="project" value="InterPro"/>
</dbReference>
<dbReference type="AlphaFoldDB" id="A0AAE8W923"/>
<dbReference type="Proteomes" id="UP000318720">
    <property type="component" value="Unassembled WGS sequence"/>
</dbReference>
<dbReference type="EMBL" id="SPAZ01000043">
    <property type="protein sequence ID" value="TQE38687.1"/>
    <property type="molecule type" value="Genomic_DNA"/>
</dbReference>
<dbReference type="InterPro" id="IPR013154">
    <property type="entry name" value="ADH-like_N"/>
</dbReference>
<dbReference type="Gene3D" id="3.90.180.10">
    <property type="entry name" value="Medium-chain alcohol dehydrogenases, catalytic domain"/>
    <property type="match status" value="1"/>
</dbReference>
<evidence type="ECO:0000259" key="2">
    <source>
        <dbReference type="SMART" id="SM00829"/>
    </source>
</evidence>
<reference evidence="3 4" key="1">
    <citation type="submission" date="2019-03" db="EMBL/GenBank/DDBJ databases">
        <title>Comparative genomic analyses of the sweetpotato soil rot pathogen, Streptomyces ipomoeae.</title>
        <authorList>
            <person name="Ruschel Soares N."/>
            <person name="Badger J.H."/>
            <person name="Huguet-Tapia J.C."/>
            <person name="Clark C.A."/>
            <person name="Pettis G.S."/>
        </authorList>
    </citation>
    <scope>NUCLEOTIDE SEQUENCE [LARGE SCALE GENOMIC DNA]</scope>
    <source>
        <strain evidence="3 4">88-35</strain>
    </source>
</reference>
<dbReference type="InterPro" id="IPR013149">
    <property type="entry name" value="ADH-like_C"/>
</dbReference>
<dbReference type="RefSeq" id="WP_141580757.1">
    <property type="nucleotide sequence ID" value="NZ_SPAZ01000043.1"/>
</dbReference>